<dbReference type="Proteomes" id="UP000639274">
    <property type="component" value="Chromosome"/>
</dbReference>
<keyword evidence="2" id="KW-0732">Signal</keyword>
<accession>A0A974Y6B8</accession>
<sequence length="254" mass="25487">MNITLRLSVLAGVLALSPAWAQSPGDAAAPAAPSEAAIPPADATAPQAAPAAAVAPEAPCCRLPQGTLVELEIGEIINSARHKRGDKFPLRLRSPIKVGDVVVVPAGTTGVGEIVHAMPARGGGKPGELLLAGRYLEFAGQQLPLRGLKVSTSGRDTYGLSLGLAYAVGPFAMFVRGHEIEVPAGTAVDAKLAQDTQFDAQALAAAAASAATKPAESPVSAAVDASAPTTPSPTADSNASDVSGSTQGTTHHQE</sequence>
<feature type="signal peptide" evidence="2">
    <location>
        <begin position="1"/>
        <end position="21"/>
    </location>
</feature>
<evidence type="ECO:0000256" key="1">
    <source>
        <dbReference type="SAM" id="MobiDB-lite"/>
    </source>
</evidence>
<protein>
    <submittedName>
        <fullName evidence="3">Uncharacterized protein</fullName>
    </submittedName>
</protein>
<dbReference type="RefSeq" id="WP_200616056.1">
    <property type="nucleotide sequence ID" value="NZ_CP071518.1"/>
</dbReference>
<feature type="region of interest" description="Disordered" evidence="1">
    <location>
        <begin position="207"/>
        <end position="254"/>
    </location>
</feature>
<dbReference type="AlphaFoldDB" id="A0A974Y6B8"/>
<feature type="compositionally biased region" description="Polar residues" evidence="1">
    <location>
        <begin position="241"/>
        <end position="254"/>
    </location>
</feature>
<evidence type="ECO:0000256" key="2">
    <source>
        <dbReference type="SAM" id="SignalP"/>
    </source>
</evidence>
<proteinExistence type="predicted"/>
<reference evidence="3 4" key="1">
    <citation type="submission" date="2021-03" db="EMBL/GenBank/DDBJ databases">
        <title>Lysobacter sp. nov. isolated from soil of gangwondo yeongwol, south Korea.</title>
        <authorList>
            <person name="Kim K.R."/>
            <person name="Kim K.H."/>
            <person name="Jeon C.O."/>
        </authorList>
    </citation>
    <scope>NUCLEOTIDE SEQUENCE [LARGE SCALE GENOMIC DNA]</scope>
    <source>
        <strain evidence="3 4">R19</strain>
    </source>
</reference>
<keyword evidence="4" id="KW-1185">Reference proteome</keyword>
<organism evidence="3 4">
    <name type="scientific">Agrilutibacter solisilvae</name>
    <dbReference type="NCBI Taxonomy" id="2763317"/>
    <lineage>
        <taxon>Bacteria</taxon>
        <taxon>Pseudomonadati</taxon>
        <taxon>Pseudomonadota</taxon>
        <taxon>Gammaproteobacteria</taxon>
        <taxon>Lysobacterales</taxon>
        <taxon>Lysobacteraceae</taxon>
        <taxon>Agrilutibacter</taxon>
    </lineage>
</organism>
<evidence type="ECO:0000313" key="4">
    <source>
        <dbReference type="Proteomes" id="UP000639274"/>
    </source>
</evidence>
<dbReference type="EMBL" id="CP071518">
    <property type="protein sequence ID" value="QSX79516.1"/>
    <property type="molecule type" value="Genomic_DNA"/>
</dbReference>
<feature type="compositionally biased region" description="Low complexity" evidence="1">
    <location>
        <begin position="207"/>
        <end position="240"/>
    </location>
</feature>
<feature type="region of interest" description="Disordered" evidence="1">
    <location>
        <begin position="24"/>
        <end position="43"/>
    </location>
</feature>
<name>A0A974Y6B8_9GAMM</name>
<evidence type="ECO:0000313" key="3">
    <source>
        <dbReference type="EMBL" id="QSX79516.1"/>
    </source>
</evidence>
<gene>
    <name evidence="3" type="ORF">I8J32_006560</name>
</gene>
<feature type="chain" id="PRO_5037882836" evidence="2">
    <location>
        <begin position="22"/>
        <end position="254"/>
    </location>
</feature>
<dbReference type="KEGG" id="lsf:I8J32_006560"/>